<sequence>MGKNKKKEIDNEEEEILIIEDVVYIPLKGRGKKEGVYAMISLDKFSIVNKYKWYLGKSGYPVCYELGKMQLHRLIFTCIVGDKIPSDIYVDHIDRNKLNNTNNNLRLVTPQQNSFNKSTETNFKGVRKISENNYTSSIVKNGKKHEIKNIPTREKAAEIYNLMAEELFGEFAAFNKIY</sequence>
<reference evidence="3" key="1">
    <citation type="submission" date="2018-01" db="EMBL/GenBank/DDBJ databases">
        <title>Testimony of 'menage a trois' revealed by the proteome of Megavirus virophage.</title>
        <authorList>
            <person name="Jeudy S."/>
            <person name="Bertaux L."/>
            <person name="Alempic J.-M."/>
            <person name="Lartigue A."/>
            <person name="Legendre M."/>
            <person name="Philippe N."/>
            <person name="Beucher L."/>
            <person name="Biondi E."/>
            <person name="Juul S."/>
            <person name="Turner D."/>
            <person name="Coute Y."/>
            <person name="Claverie J.-M."/>
            <person name="Abergel C."/>
        </authorList>
    </citation>
    <scope>NUCLEOTIDE SEQUENCE [LARGE SCALE GENOMIC DNA]</scope>
</reference>
<evidence type="ECO:0000259" key="1">
    <source>
        <dbReference type="Pfam" id="PF13392"/>
    </source>
</evidence>
<keyword evidence="2" id="KW-0255">Endonuclease</keyword>
<dbReference type="InterPro" id="IPR044925">
    <property type="entry name" value="His-Me_finger_sf"/>
</dbReference>
<keyword evidence="3" id="KW-1185">Reference proteome</keyword>
<keyword evidence="2" id="KW-0540">Nuclease</keyword>
<dbReference type="InterPro" id="IPR003615">
    <property type="entry name" value="HNH_nuc"/>
</dbReference>
<name>A0A2P1EM57_9VIRU</name>
<protein>
    <submittedName>
        <fullName evidence="2">NHN endonuclease</fullName>
    </submittedName>
</protein>
<dbReference type="SUPFAM" id="SSF54060">
    <property type="entry name" value="His-Me finger endonucleases"/>
    <property type="match status" value="1"/>
</dbReference>
<evidence type="ECO:0000313" key="2">
    <source>
        <dbReference type="EMBL" id="AVL94984.1"/>
    </source>
</evidence>
<proteinExistence type="predicted"/>
<dbReference type="GO" id="GO:0004519">
    <property type="term" value="F:endonuclease activity"/>
    <property type="evidence" value="ECO:0007669"/>
    <property type="project" value="UniProtKB-KW"/>
</dbReference>
<feature type="domain" description="HNH nuclease" evidence="1">
    <location>
        <begin position="71"/>
        <end position="114"/>
    </location>
</feature>
<keyword evidence="2" id="KW-0378">Hydrolase</keyword>
<dbReference type="Proteomes" id="UP000289600">
    <property type="component" value="Segment"/>
</dbReference>
<gene>
    <name evidence="2" type="ORF">mc_598</name>
</gene>
<dbReference type="Gene3D" id="3.90.75.20">
    <property type="match status" value="1"/>
</dbReference>
<dbReference type="Pfam" id="PF13392">
    <property type="entry name" value="HNH_3"/>
    <property type="match status" value="1"/>
</dbReference>
<accession>A0A2P1EM57</accession>
<dbReference type="EMBL" id="MG807320">
    <property type="protein sequence ID" value="AVL94984.1"/>
    <property type="molecule type" value="Genomic_DNA"/>
</dbReference>
<evidence type="ECO:0000313" key="3">
    <source>
        <dbReference type="Proteomes" id="UP000289600"/>
    </source>
</evidence>
<organism evidence="2 3">
    <name type="scientific">Moumouvirus australiensis</name>
    <dbReference type="NCBI Taxonomy" id="2109587"/>
    <lineage>
        <taxon>Viruses</taxon>
        <taxon>Varidnaviria</taxon>
        <taxon>Bamfordvirae</taxon>
        <taxon>Nucleocytoviricota</taxon>
        <taxon>Megaviricetes</taxon>
        <taxon>Imitervirales</taxon>
        <taxon>Mimiviridae</taxon>
        <taxon>Megamimivirinae</taxon>
        <taxon>Moumouvirus</taxon>
        <taxon>Moumouvirus australiense</taxon>
    </lineage>
</organism>